<evidence type="ECO:0000313" key="1">
    <source>
        <dbReference type="EMBL" id="KAH7952649.1"/>
    </source>
</evidence>
<dbReference type="EMBL" id="JABSTU010004865">
    <property type="protein sequence ID" value="KAH7952649.1"/>
    <property type="molecule type" value="Genomic_DNA"/>
</dbReference>
<sequence>MIMRHAMVENAGNFDYMGFSNVNPNLSTQGYSISGSIGNAAAAAMIRSRDMRAPPYSQAGYRDGKLYVDGVFGLVLEALADFVPLGNYDIVYDQRLSFGVRLLNGTYTGIIGLIQSGAADLAAAPVLVRYDRTEVATYAPVLFTSHCVLIAVAGEPGVNAFSYLFVFDWEASQMRLSALV</sequence>
<name>A0A9J6CXN2_RHIMP</name>
<comment type="caution">
    <text evidence="1">The sequence shown here is derived from an EMBL/GenBank/DDBJ whole genome shotgun (WGS) entry which is preliminary data.</text>
</comment>
<keyword evidence="2" id="KW-1185">Reference proteome</keyword>
<reference evidence="1" key="2">
    <citation type="submission" date="2021-09" db="EMBL/GenBank/DDBJ databases">
        <authorList>
            <person name="Jia N."/>
            <person name="Wang J."/>
            <person name="Shi W."/>
            <person name="Du L."/>
            <person name="Sun Y."/>
            <person name="Zhan W."/>
            <person name="Jiang J."/>
            <person name="Wang Q."/>
            <person name="Zhang B."/>
            <person name="Ji P."/>
            <person name="Sakyi L.B."/>
            <person name="Cui X."/>
            <person name="Yuan T."/>
            <person name="Jiang B."/>
            <person name="Yang W."/>
            <person name="Lam T.T.-Y."/>
            <person name="Chang Q."/>
            <person name="Ding S."/>
            <person name="Wang X."/>
            <person name="Zhu J."/>
            <person name="Ruan X."/>
            <person name="Zhao L."/>
            <person name="Wei J."/>
            <person name="Que T."/>
            <person name="Du C."/>
            <person name="Cheng J."/>
            <person name="Dai P."/>
            <person name="Han X."/>
            <person name="Huang E."/>
            <person name="Gao Y."/>
            <person name="Liu J."/>
            <person name="Shao H."/>
            <person name="Ye R."/>
            <person name="Li L."/>
            <person name="Wei W."/>
            <person name="Wang X."/>
            <person name="Wang C."/>
            <person name="Huo Q."/>
            <person name="Li W."/>
            <person name="Guo W."/>
            <person name="Chen H."/>
            <person name="Chen S."/>
            <person name="Zhou L."/>
            <person name="Zhou L."/>
            <person name="Ni X."/>
            <person name="Tian J."/>
            <person name="Zhou Y."/>
            <person name="Sheng Y."/>
            <person name="Liu T."/>
            <person name="Pan Y."/>
            <person name="Xia L."/>
            <person name="Li J."/>
            <person name="Zhao F."/>
            <person name="Cao W."/>
        </authorList>
    </citation>
    <scope>NUCLEOTIDE SEQUENCE</scope>
    <source>
        <strain evidence="1">Rmic-2018</strain>
        <tissue evidence="1">Larvae</tissue>
    </source>
</reference>
<dbReference type="AlphaFoldDB" id="A0A9J6CXN2"/>
<proteinExistence type="predicted"/>
<dbReference type="Proteomes" id="UP000821866">
    <property type="component" value="Unassembled WGS sequence"/>
</dbReference>
<dbReference type="VEuPathDB" id="VectorBase:LOC119182110"/>
<accession>A0A9J6CXN2</accession>
<reference evidence="1" key="1">
    <citation type="journal article" date="2020" name="Cell">
        <title>Large-Scale Comparative Analyses of Tick Genomes Elucidate Their Genetic Diversity and Vector Capacities.</title>
        <authorList>
            <consortium name="Tick Genome and Microbiome Consortium (TIGMIC)"/>
            <person name="Jia N."/>
            <person name="Wang J."/>
            <person name="Shi W."/>
            <person name="Du L."/>
            <person name="Sun Y."/>
            <person name="Zhan W."/>
            <person name="Jiang J.F."/>
            <person name="Wang Q."/>
            <person name="Zhang B."/>
            <person name="Ji P."/>
            <person name="Bell-Sakyi L."/>
            <person name="Cui X.M."/>
            <person name="Yuan T.T."/>
            <person name="Jiang B.G."/>
            <person name="Yang W.F."/>
            <person name="Lam T.T."/>
            <person name="Chang Q.C."/>
            <person name="Ding S.J."/>
            <person name="Wang X.J."/>
            <person name="Zhu J.G."/>
            <person name="Ruan X.D."/>
            <person name="Zhao L."/>
            <person name="Wei J.T."/>
            <person name="Ye R.Z."/>
            <person name="Que T.C."/>
            <person name="Du C.H."/>
            <person name="Zhou Y.H."/>
            <person name="Cheng J.X."/>
            <person name="Dai P.F."/>
            <person name="Guo W.B."/>
            <person name="Han X.H."/>
            <person name="Huang E.J."/>
            <person name="Li L.F."/>
            <person name="Wei W."/>
            <person name="Gao Y.C."/>
            <person name="Liu J.Z."/>
            <person name="Shao H.Z."/>
            <person name="Wang X."/>
            <person name="Wang C.C."/>
            <person name="Yang T.C."/>
            <person name="Huo Q.B."/>
            <person name="Li W."/>
            <person name="Chen H.Y."/>
            <person name="Chen S.E."/>
            <person name="Zhou L.G."/>
            <person name="Ni X.B."/>
            <person name="Tian J.H."/>
            <person name="Sheng Y."/>
            <person name="Liu T."/>
            <person name="Pan Y.S."/>
            <person name="Xia L.Y."/>
            <person name="Li J."/>
            <person name="Zhao F."/>
            <person name="Cao W.C."/>
        </authorList>
    </citation>
    <scope>NUCLEOTIDE SEQUENCE</scope>
    <source>
        <strain evidence="1">Rmic-2018</strain>
    </source>
</reference>
<dbReference type="Gene3D" id="3.40.190.10">
    <property type="entry name" value="Periplasmic binding protein-like II"/>
    <property type="match status" value="1"/>
</dbReference>
<protein>
    <recommendedName>
        <fullName evidence="3">Ionotropic glutamate receptor L-glutamate and glycine-binding domain-containing protein</fullName>
    </recommendedName>
</protein>
<evidence type="ECO:0000313" key="2">
    <source>
        <dbReference type="Proteomes" id="UP000821866"/>
    </source>
</evidence>
<dbReference type="SUPFAM" id="SSF53850">
    <property type="entry name" value="Periplasmic binding protein-like II"/>
    <property type="match status" value="1"/>
</dbReference>
<gene>
    <name evidence="1" type="ORF">HPB51_028196</name>
</gene>
<organism evidence="1 2">
    <name type="scientific">Rhipicephalus microplus</name>
    <name type="common">Cattle tick</name>
    <name type="synonym">Boophilus microplus</name>
    <dbReference type="NCBI Taxonomy" id="6941"/>
    <lineage>
        <taxon>Eukaryota</taxon>
        <taxon>Metazoa</taxon>
        <taxon>Ecdysozoa</taxon>
        <taxon>Arthropoda</taxon>
        <taxon>Chelicerata</taxon>
        <taxon>Arachnida</taxon>
        <taxon>Acari</taxon>
        <taxon>Parasitiformes</taxon>
        <taxon>Ixodida</taxon>
        <taxon>Ixodoidea</taxon>
        <taxon>Ixodidae</taxon>
        <taxon>Rhipicephalinae</taxon>
        <taxon>Rhipicephalus</taxon>
        <taxon>Boophilus</taxon>
    </lineage>
</organism>
<evidence type="ECO:0008006" key="3">
    <source>
        <dbReference type="Google" id="ProtNLM"/>
    </source>
</evidence>